<gene>
    <name evidence="11" type="ORF">CANVERA_P4820</name>
</gene>
<evidence type="ECO:0000313" key="11">
    <source>
        <dbReference type="EMBL" id="CAI5760310.1"/>
    </source>
</evidence>
<accession>A0A9W4XFC0</accession>
<evidence type="ECO:0000256" key="1">
    <source>
        <dbReference type="ARBA" id="ARBA00004477"/>
    </source>
</evidence>
<dbReference type="PIRSF" id="PIRSF017207">
    <property type="entry name" value="UCP017207_TM-p85"/>
    <property type="match status" value="1"/>
</dbReference>
<evidence type="ECO:0000256" key="5">
    <source>
        <dbReference type="ARBA" id="ARBA00022824"/>
    </source>
</evidence>
<proteinExistence type="inferred from homology"/>
<dbReference type="GO" id="GO:0005789">
    <property type="term" value="C:endoplasmic reticulum membrane"/>
    <property type="evidence" value="ECO:0007669"/>
    <property type="project" value="UniProtKB-SubCell"/>
</dbReference>
<dbReference type="InterPro" id="IPR009445">
    <property type="entry name" value="TMEM85/Emc4"/>
</dbReference>
<protein>
    <recommendedName>
        <fullName evidence="3 8">ER membrane protein complex subunit 4</fullName>
    </recommendedName>
</protein>
<dbReference type="PANTHER" id="PTHR19315">
    <property type="entry name" value="ER MEMBRANE PROTEIN COMPLEX SUBUNIT 4"/>
    <property type="match status" value="1"/>
</dbReference>
<evidence type="ECO:0000256" key="7">
    <source>
        <dbReference type="ARBA" id="ARBA00023136"/>
    </source>
</evidence>
<feature type="transmembrane region" description="Helical" evidence="10">
    <location>
        <begin position="78"/>
        <end position="97"/>
    </location>
</feature>
<sequence length="173" mass="19710">MSEDYSEILNPSIVSPPKDPSSIPSPPGYTPDFKSTNTTTTTKSKKEEAHLNTLKSKKIWEIAIGPAKSLPMNLIMSYFTGNSLQIIPVTMTLMLLWNPLKVIFNETGTIFNKLETNKNKNEIILAKFVFIICQIANMLIGIYKLYNMGLIPHSESDWLAWQEPQHYEYRLNV</sequence>
<keyword evidence="12" id="KW-1185">Reference proteome</keyword>
<evidence type="ECO:0000256" key="6">
    <source>
        <dbReference type="ARBA" id="ARBA00022989"/>
    </source>
</evidence>
<keyword evidence="6 10" id="KW-1133">Transmembrane helix</keyword>
<evidence type="ECO:0000256" key="8">
    <source>
        <dbReference type="PIRNR" id="PIRNR017207"/>
    </source>
</evidence>
<dbReference type="OrthoDB" id="369569at2759"/>
<feature type="compositionally biased region" description="Pro residues" evidence="9">
    <location>
        <begin position="17"/>
        <end position="29"/>
    </location>
</feature>
<evidence type="ECO:0000256" key="9">
    <source>
        <dbReference type="SAM" id="MobiDB-lite"/>
    </source>
</evidence>
<evidence type="ECO:0000256" key="4">
    <source>
        <dbReference type="ARBA" id="ARBA00022692"/>
    </source>
</evidence>
<organism evidence="11 12">
    <name type="scientific">Candida verbasci</name>
    <dbReference type="NCBI Taxonomy" id="1227364"/>
    <lineage>
        <taxon>Eukaryota</taxon>
        <taxon>Fungi</taxon>
        <taxon>Dikarya</taxon>
        <taxon>Ascomycota</taxon>
        <taxon>Saccharomycotina</taxon>
        <taxon>Pichiomycetes</taxon>
        <taxon>Debaryomycetaceae</taxon>
        <taxon>Candida/Lodderomyces clade</taxon>
        <taxon>Candida</taxon>
    </lineage>
</organism>
<keyword evidence="5" id="KW-0256">Endoplasmic reticulum</keyword>
<evidence type="ECO:0000256" key="10">
    <source>
        <dbReference type="SAM" id="Phobius"/>
    </source>
</evidence>
<comment type="similarity">
    <text evidence="2 8">Belongs to the EMC4 family.</text>
</comment>
<keyword evidence="4 10" id="KW-0812">Transmembrane</keyword>
<dbReference type="Pfam" id="PF06417">
    <property type="entry name" value="EMC4"/>
    <property type="match status" value="1"/>
</dbReference>
<dbReference type="Proteomes" id="UP001152885">
    <property type="component" value="Unassembled WGS sequence"/>
</dbReference>
<evidence type="ECO:0000256" key="2">
    <source>
        <dbReference type="ARBA" id="ARBA00007715"/>
    </source>
</evidence>
<comment type="subcellular location">
    <subcellularLocation>
        <location evidence="1">Endoplasmic reticulum membrane</location>
        <topology evidence="1">Multi-pass membrane protein</topology>
    </subcellularLocation>
</comment>
<dbReference type="EMBL" id="CANTUO010000006">
    <property type="protein sequence ID" value="CAI5760310.1"/>
    <property type="molecule type" value="Genomic_DNA"/>
</dbReference>
<evidence type="ECO:0000256" key="3">
    <source>
        <dbReference type="ARBA" id="ARBA00020820"/>
    </source>
</evidence>
<keyword evidence="7 8" id="KW-0472">Membrane</keyword>
<feature type="transmembrane region" description="Helical" evidence="10">
    <location>
        <begin position="123"/>
        <end position="146"/>
    </location>
</feature>
<feature type="region of interest" description="Disordered" evidence="9">
    <location>
        <begin position="1"/>
        <end position="48"/>
    </location>
</feature>
<reference evidence="11" key="1">
    <citation type="submission" date="2022-12" db="EMBL/GenBank/DDBJ databases">
        <authorList>
            <person name="Brejova B."/>
        </authorList>
    </citation>
    <scope>NUCLEOTIDE SEQUENCE</scope>
</reference>
<dbReference type="AlphaFoldDB" id="A0A9W4XFC0"/>
<name>A0A9W4XFC0_9ASCO</name>
<comment type="caution">
    <text evidence="11">The sequence shown here is derived from an EMBL/GenBank/DDBJ whole genome shotgun (WGS) entry which is preliminary data.</text>
</comment>
<evidence type="ECO:0000313" key="12">
    <source>
        <dbReference type="Proteomes" id="UP001152885"/>
    </source>
</evidence>